<dbReference type="PROSITE" id="PS50088">
    <property type="entry name" value="ANK_REPEAT"/>
    <property type="match status" value="1"/>
</dbReference>
<name>A0A2C9KTY1_BIOGL</name>
<feature type="repeat" description="ANK" evidence="3">
    <location>
        <begin position="119"/>
        <end position="151"/>
    </location>
</feature>
<dbReference type="SUPFAM" id="SSF48403">
    <property type="entry name" value="Ankyrin repeat"/>
    <property type="match status" value="1"/>
</dbReference>
<evidence type="ECO:0000256" key="2">
    <source>
        <dbReference type="ARBA" id="ARBA00023043"/>
    </source>
</evidence>
<dbReference type="Pfam" id="PF12796">
    <property type="entry name" value="Ank_2"/>
    <property type="match status" value="1"/>
</dbReference>
<dbReference type="InterPro" id="IPR002110">
    <property type="entry name" value="Ankyrin_rpt"/>
</dbReference>
<dbReference type="SMART" id="SM00248">
    <property type="entry name" value="ANK"/>
    <property type="match status" value="5"/>
</dbReference>
<dbReference type="InterPro" id="IPR036770">
    <property type="entry name" value="Ankyrin_rpt-contain_sf"/>
</dbReference>
<reference evidence="4" key="1">
    <citation type="submission" date="2020-05" db="UniProtKB">
        <authorList>
            <consortium name="EnsemblMetazoa"/>
        </authorList>
    </citation>
    <scope>IDENTIFICATION</scope>
    <source>
        <strain evidence="4">BB02</strain>
    </source>
</reference>
<keyword evidence="2 3" id="KW-0040">ANK repeat</keyword>
<dbReference type="Gene3D" id="1.25.40.20">
    <property type="entry name" value="Ankyrin repeat-containing domain"/>
    <property type="match status" value="1"/>
</dbReference>
<evidence type="ECO:0000313" key="5">
    <source>
        <dbReference type="Proteomes" id="UP000076420"/>
    </source>
</evidence>
<sequence>NTRTGANSSVTSSQSIVFIGDSPLHIACQKKCLLTVKKLVEELTNLSPKNRFGQTPLHVCVNKEALEITKFLLRYRSTDVDSQDALGQTALMVCCQRKNALIAQELLKAKARHDLTDHLGNMAIHIASSVGAAACLNVLISAGSCINVVNYQNETPLFLAAKHNNLLIIKKILKCKPHVDITSLSGLSAEGVALMSVELIQEYLRDWYQVRKFLQRIELYEGDKKIHPQRKRKNLRKEQLEGKDIQG</sequence>
<dbReference type="EnsemblMetazoa" id="BGLB023509-RA">
    <property type="protein sequence ID" value="BGLB023509-PA"/>
    <property type="gene ID" value="BGLB023509"/>
</dbReference>
<dbReference type="Pfam" id="PF13606">
    <property type="entry name" value="Ank_3"/>
    <property type="match status" value="1"/>
</dbReference>
<dbReference type="PANTHER" id="PTHR24198">
    <property type="entry name" value="ANKYRIN REPEAT AND PROTEIN KINASE DOMAIN-CONTAINING PROTEIN"/>
    <property type="match status" value="1"/>
</dbReference>
<evidence type="ECO:0000256" key="3">
    <source>
        <dbReference type="PROSITE-ProRule" id="PRU00023"/>
    </source>
</evidence>
<organism evidence="4 5">
    <name type="scientific">Biomphalaria glabrata</name>
    <name type="common">Bloodfluke planorb</name>
    <name type="synonym">Freshwater snail</name>
    <dbReference type="NCBI Taxonomy" id="6526"/>
    <lineage>
        <taxon>Eukaryota</taxon>
        <taxon>Metazoa</taxon>
        <taxon>Spiralia</taxon>
        <taxon>Lophotrochozoa</taxon>
        <taxon>Mollusca</taxon>
        <taxon>Gastropoda</taxon>
        <taxon>Heterobranchia</taxon>
        <taxon>Euthyneura</taxon>
        <taxon>Panpulmonata</taxon>
        <taxon>Hygrophila</taxon>
        <taxon>Lymnaeoidea</taxon>
        <taxon>Planorbidae</taxon>
        <taxon>Biomphalaria</taxon>
    </lineage>
</organism>
<gene>
    <name evidence="4" type="primary">106078857</name>
</gene>
<dbReference type="Proteomes" id="UP000076420">
    <property type="component" value="Unassembled WGS sequence"/>
</dbReference>
<protein>
    <submittedName>
        <fullName evidence="4">Uncharacterized protein</fullName>
    </submittedName>
</protein>
<dbReference type="STRING" id="6526.A0A2C9KTY1"/>
<dbReference type="PANTHER" id="PTHR24198:SF165">
    <property type="entry name" value="ANKYRIN REPEAT-CONTAINING PROTEIN-RELATED"/>
    <property type="match status" value="1"/>
</dbReference>
<evidence type="ECO:0000313" key="4">
    <source>
        <dbReference type="EnsemblMetazoa" id="BGLB023509-PA"/>
    </source>
</evidence>
<dbReference type="VEuPathDB" id="VectorBase:BGLB023509"/>
<accession>A0A2C9KTY1</accession>
<proteinExistence type="predicted"/>
<keyword evidence="1" id="KW-0677">Repeat</keyword>
<dbReference type="KEGG" id="bgt:106078857"/>
<dbReference type="AlphaFoldDB" id="A0A2C9KTY1"/>
<evidence type="ECO:0000256" key="1">
    <source>
        <dbReference type="ARBA" id="ARBA00022737"/>
    </source>
</evidence>